<accession>L8JDP1</accession>
<protein>
    <recommendedName>
        <fullName evidence="1">DUF4382 domain-containing protein</fullName>
    </recommendedName>
</protein>
<reference evidence="2 3" key="1">
    <citation type="submission" date="2012-12" db="EMBL/GenBank/DDBJ databases">
        <title>Genome Assembly of Photobacterium sp. AK15.</title>
        <authorList>
            <person name="Khatri I."/>
            <person name="Vaidya B."/>
            <person name="Srinivas T.N.R."/>
            <person name="Subramanian S."/>
            <person name="Pinnaka A."/>
        </authorList>
    </citation>
    <scope>NUCLEOTIDE SEQUENCE [LARGE SCALE GENOMIC DNA]</scope>
    <source>
        <strain evidence="2 3">AK15</strain>
    </source>
</reference>
<proteinExistence type="predicted"/>
<dbReference type="OrthoDB" id="7062064at2"/>
<feature type="domain" description="DUF4382" evidence="1">
    <location>
        <begin position="29"/>
        <end position="203"/>
    </location>
</feature>
<dbReference type="EMBL" id="AMZO01000006">
    <property type="protein sequence ID" value="ELR66971.1"/>
    <property type="molecule type" value="Genomic_DNA"/>
</dbReference>
<evidence type="ECO:0000313" key="2">
    <source>
        <dbReference type="EMBL" id="ELR66971.1"/>
    </source>
</evidence>
<keyword evidence="3" id="KW-1185">Reference proteome</keyword>
<evidence type="ECO:0000313" key="3">
    <source>
        <dbReference type="Proteomes" id="UP000011134"/>
    </source>
</evidence>
<dbReference type="AlphaFoldDB" id="L8JDP1"/>
<comment type="caution">
    <text evidence="2">The sequence shown here is derived from an EMBL/GenBank/DDBJ whole genome shotgun (WGS) entry which is preliminary data.</text>
</comment>
<organism evidence="2 3">
    <name type="scientific">Photobacterium marinum</name>
    <dbReference type="NCBI Taxonomy" id="1056511"/>
    <lineage>
        <taxon>Bacteria</taxon>
        <taxon>Pseudomonadati</taxon>
        <taxon>Pseudomonadota</taxon>
        <taxon>Gammaproteobacteria</taxon>
        <taxon>Vibrionales</taxon>
        <taxon>Vibrionaceae</taxon>
        <taxon>Photobacterium</taxon>
    </lineage>
</organism>
<sequence length="324" mass="34231">MKQVVLAGMVGLALVGCNSGSSDSNTSAAKFNLAFSDAPVDSLKKVCVAFDQISVKQTDEDESSWGTASFAADQSSAECIPDTYSIPVDADGNPLFMVINLMAFQGEKSLQVLSDEALEAGTYTQIRLNAVASGDYGDPVNTPYSHVVTDSDQVMALGYTNANGKIIIPDSFEISASTAPKYTLEFDLRKGIVENKAHGYRLKTTAIRMVNNESVATINGSVGASSCSNDISDAHVYVYTTPNDGNYGDIQEDSTNAPYATTAVDASTGSFEVGYVPLGTYDIALVCNGSVDHPEEDNSAVLNIDTGSIHKDAVLTTENLTVTF</sequence>
<dbReference type="PATRIC" id="fig|1056511.3.peg.1509"/>
<dbReference type="Proteomes" id="UP000011134">
    <property type="component" value="Unassembled WGS sequence"/>
</dbReference>
<name>L8JDP1_9GAMM</name>
<gene>
    <name evidence="2" type="ORF">C942_04675</name>
</gene>
<dbReference type="RefSeq" id="WP_007464122.1">
    <property type="nucleotide sequence ID" value="NZ_AMZO01000006.1"/>
</dbReference>
<evidence type="ECO:0000259" key="1">
    <source>
        <dbReference type="Pfam" id="PF14321"/>
    </source>
</evidence>
<dbReference type="Pfam" id="PF14321">
    <property type="entry name" value="DUF4382"/>
    <property type="match status" value="1"/>
</dbReference>
<dbReference type="PROSITE" id="PS51257">
    <property type="entry name" value="PROKAR_LIPOPROTEIN"/>
    <property type="match status" value="1"/>
</dbReference>
<dbReference type="InterPro" id="IPR025491">
    <property type="entry name" value="DUF4382"/>
</dbReference>